<keyword evidence="2" id="KW-1185">Reference proteome</keyword>
<gene>
    <name evidence="1" type="ORF">SAMN05661044_02440</name>
</gene>
<evidence type="ECO:0008006" key="3">
    <source>
        <dbReference type="Google" id="ProtNLM"/>
    </source>
</evidence>
<organism evidence="1 2">
    <name type="scientific">Olivibacter domesticus</name>
    <name type="common">Pseudosphingobacterium domesticum</name>
    <dbReference type="NCBI Taxonomy" id="407022"/>
    <lineage>
        <taxon>Bacteria</taxon>
        <taxon>Pseudomonadati</taxon>
        <taxon>Bacteroidota</taxon>
        <taxon>Sphingobacteriia</taxon>
        <taxon>Sphingobacteriales</taxon>
        <taxon>Sphingobacteriaceae</taxon>
        <taxon>Olivibacter</taxon>
    </lineage>
</organism>
<accession>A0A1H7Q2T5</accession>
<reference evidence="2" key="1">
    <citation type="submission" date="2016-10" db="EMBL/GenBank/DDBJ databases">
        <authorList>
            <person name="Varghese N."/>
            <person name="Submissions S."/>
        </authorList>
    </citation>
    <scope>NUCLEOTIDE SEQUENCE [LARGE SCALE GENOMIC DNA]</scope>
    <source>
        <strain evidence="2">DSM 18733</strain>
    </source>
</reference>
<proteinExistence type="predicted"/>
<dbReference type="STRING" id="407022.SAMN05661044_02440"/>
<dbReference type="OrthoDB" id="1467932at2"/>
<evidence type="ECO:0000313" key="2">
    <source>
        <dbReference type="Proteomes" id="UP000199421"/>
    </source>
</evidence>
<dbReference type="AlphaFoldDB" id="A0A1H7Q2T5"/>
<dbReference type="RefSeq" id="WP_093324514.1">
    <property type="nucleotide sequence ID" value="NZ_FOAF01000002.1"/>
</dbReference>
<protein>
    <recommendedName>
        <fullName evidence="3">Phenylalanyl-tRNA synthetase subunit beta</fullName>
    </recommendedName>
</protein>
<sequence length="102" mass="11494">MSTVSAQLDNIVEKTAKLIELCLSLQEENDMLKLENQSIKVAFEACKGKNKDLEEKLKALTVARSLEGAEVKSEGLNEKTLDIKQKINDFVREIDKCIELLK</sequence>
<dbReference type="Proteomes" id="UP000199421">
    <property type="component" value="Unassembled WGS sequence"/>
</dbReference>
<name>A0A1H7Q2T5_OLID1</name>
<evidence type="ECO:0000313" key="1">
    <source>
        <dbReference type="EMBL" id="SEL42156.1"/>
    </source>
</evidence>
<dbReference type="EMBL" id="FOAF01000002">
    <property type="protein sequence ID" value="SEL42156.1"/>
    <property type="molecule type" value="Genomic_DNA"/>
</dbReference>